<evidence type="ECO:0000313" key="3">
    <source>
        <dbReference type="Proteomes" id="UP000192441"/>
    </source>
</evidence>
<dbReference type="SUPFAM" id="SSF53213">
    <property type="entry name" value="LigB-like"/>
    <property type="match status" value="1"/>
</dbReference>
<reference evidence="1 4" key="2">
    <citation type="journal article" date="2019" name="Emerg. Microbes Infect.">
        <title>Comprehensive subspecies identification of 175 nontuberculous mycobacteria species based on 7547 genomic profiles.</title>
        <authorList>
            <person name="Matsumoto Y."/>
            <person name="Kinjo T."/>
            <person name="Motooka D."/>
            <person name="Nabeya D."/>
            <person name="Jung N."/>
            <person name="Uechi K."/>
            <person name="Horii T."/>
            <person name="Iida T."/>
            <person name="Fujita J."/>
            <person name="Nakamura S."/>
        </authorList>
    </citation>
    <scope>NUCLEOTIDE SEQUENCE [LARGE SCALE GENOMIC DNA]</scope>
    <source>
        <strain evidence="1 4">JCM 12687</strain>
        <plasmid evidence="1">pJCM12687</plasmid>
    </source>
</reference>
<dbReference type="RefSeq" id="WP_232080432.1">
    <property type="nucleotide sequence ID" value="NZ_AP022607.1"/>
</dbReference>
<geneLocation type="plasmid" evidence="1 4">
    <name>pJCM12687</name>
</geneLocation>
<proteinExistence type="predicted"/>
<dbReference type="Gene3D" id="3.40.830.10">
    <property type="entry name" value="LigB-like"/>
    <property type="match status" value="1"/>
</dbReference>
<sequence length="254" mass="27115">MPLVSAAICPHPMMLIPDVVGEVGEGWDRLRAACLEAVRQLNVPVYDGKHAPAADAPHLVVIVGGDDTTRSFDPSGAYGSLLSNGIYWEYGWGSDSEDAQPLPLSLTLGYWLLLTAKPAGMIVADIAFQAIDFDASPQECVALGQDLAGRAERVAMLVMGEGSTCMTASGREWWGKRARLCDTKVLRALEQADADALARLDPTEFLQTATGRAAWQVLGGAGSGQRFHGRLHGDTAVSGLGYFVASWAQRSDVR</sequence>
<gene>
    <name evidence="2" type="ORF">BST20_17845</name>
    <name evidence="1" type="ORF">MBRA_53580</name>
</gene>
<dbReference type="AlphaFoldDB" id="A0A7I7WF76"/>
<reference evidence="2 3" key="1">
    <citation type="submission" date="2016-12" db="EMBL/GenBank/DDBJ databases">
        <title>The new phylogeny of genus Mycobacterium.</title>
        <authorList>
            <person name="Tortoli E."/>
            <person name="Trovato A."/>
            <person name="Cirillo D.M."/>
        </authorList>
    </citation>
    <scope>NUCLEOTIDE SEQUENCE [LARGE SCALE GENOMIC DNA]</scope>
    <source>
        <strain evidence="2 3">DSM 44624</strain>
    </source>
</reference>
<organism evidence="2 3">
    <name type="scientific">Mycobacterium branderi</name>
    <dbReference type="NCBI Taxonomy" id="43348"/>
    <lineage>
        <taxon>Bacteria</taxon>
        <taxon>Bacillati</taxon>
        <taxon>Actinomycetota</taxon>
        <taxon>Actinomycetes</taxon>
        <taxon>Mycobacteriales</taxon>
        <taxon>Mycobacteriaceae</taxon>
        <taxon>Mycobacterium</taxon>
    </lineage>
</organism>
<dbReference type="EMBL" id="AP022607">
    <property type="protein sequence ID" value="BBZ15163.1"/>
    <property type="molecule type" value="Genomic_DNA"/>
</dbReference>
<evidence type="ECO:0000313" key="1">
    <source>
        <dbReference type="EMBL" id="BBZ15163.1"/>
    </source>
</evidence>
<dbReference type="Proteomes" id="UP000467379">
    <property type="component" value="Plasmid pJCM12687"/>
</dbReference>
<reference evidence="1" key="3">
    <citation type="submission" date="2020-02" db="EMBL/GenBank/DDBJ databases">
        <authorList>
            <person name="Matsumoto Y."/>
            <person name="Kinjo T."/>
            <person name="Motooka D."/>
            <person name="Nabeya D."/>
            <person name="Jung N."/>
            <person name="Uechi K."/>
            <person name="Horii T."/>
            <person name="Iida T."/>
            <person name="Fujita J."/>
            <person name="Nakamura S."/>
        </authorList>
    </citation>
    <scope>NUCLEOTIDE SEQUENCE</scope>
    <source>
        <strain evidence="1">JCM 12687</strain>
        <plasmid evidence="1">pJCM12687</plasmid>
    </source>
</reference>
<name>A0A7I7WF76_9MYCO</name>
<dbReference type="Proteomes" id="UP000192441">
    <property type="component" value="Unassembled WGS sequence"/>
</dbReference>
<dbReference type="EMBL" id="MVHM01000012">
    <property type="protein sequence ID" value="ORA35454.1"/>
    <property type="molecule type" value="Genomic_DNA"/>
</dbReference>
<evidence type="ECO:0000313" key="4">
    <source>
        <dbReference type="Proteomes" id="UP000467379"/>
    </source>
</evidence>
<evidence type="ECO:0000313" key="2">
    <source>
        <dbReference type="EMBL" id="ORA35454.1"/>
    </source>
</evidence>
<accession>A0A7I7WF76</accession>
<protein>
    <submittedName>
        <fullName evidence="2">Uncharacterized protein</fullName>
    </submittedName>
</protein>
<keyword evidence="4" id="KW-1185">Reference proteome</keyword>
<keyword evidence="1" id="KW-0614">Plasmid</keyword>